<keyword evidence="2" id="KW-1185">Reference proteome</keyword>
<dbReference type="OrthoDB" id="7868730at2759"/>
<dbReference type="eggNOG" id="ENOG502TFAE">
    <property type="taxonomic scope" value="Eukaryota"/>
</dbReference>
<dbReference type="PhylomeDB" id="B4K345"/>
<organism evidence="2">
    <name type="scientific">Drosophila grimshawi</name>
    <name type="common">Hawaiian fruit fly</name>
    <name type="synonym">Idiomyia grimshawi</name>
    <dbReference type="NCBI Taxonomy" id="7222"/>
    <lineage>
        <taxon>Eukaryota</taxon>
        <taxon>Metazoa</taxon>
        <taxon>Ecdysozoa</taxon>
        <taxon>Arthropoda</taxon>
        <taxon>Hexapoda</taxon>
        <taxon>Insecta</taxon>
        <taxon>Pterygota</taxon>
        <taxon>Neoptera</taxon>
        <taxon>Endopterygota</taxon>
        <taxon>Diptera</taxon>
        <taxon>Brachycera</taxon>
        <taxon>Muscomorpha</taxon>
        <taxon>Ephydroidea</taxon>
        <taxon>Drosophilidae</taxon>
        <taxon>Drosophila</taxon>
        <taxon>Hawaiian Drosophila</taxon>
    </lineage>
</organism>
<name>B4K345_DROGR</name>
<dbReference type="InParanoid" id="B4K345"/>
<reference evidence="1 2" key="1">
    <citation type="journal article" date="2007" name="Nature">
        <title>Evolution of genes and genomes on the Drosophila phylogeny.</title>
        <authorList>
            <consortium name="Drosophila 12 Genomes Consortium"/>
            <person name="Clark A.G."/>
            <person name="Eisen M.B."/>
            <person name="Smith D.R."/>
            <person name="Bergman C.M."/>
            <person name="Oliver B."/>
            <person name="Markow T.A."/>
            <person name="Kaufman T.C."/>
            <person name="Kellis M."/>
            <person name="Gelbart W."/>
            <person name="Iyer V.N."/>
            <person name="Pollard D.A."/>
            <person name="Sackton T.B."/>
            <person name="Larracuente A.M."/>
            <person name="Singh N.D."/>
            <person name="Abad J.P."/>
            <person name="Abt D.N."/>
            <person name="Adryan B."/>
            <person name="Aguade M."/>
            <person name="Akashi H."/>
            <person name="Anderson W.W."/>
            <person name="Aquadro C.F."/>
            <person name="Ardell D.H."/>
            <person name="Arguello R."/>
            <person name="Artieri C.G."/>
            <person name="Barbash D.A."/>
            <person name="Barker D."/>
            <person name="Barsanti P."/>
            <person name="Batterham P."/>
            <person name="Batzoglou S."/>
            <person name="Begun D."/>
            <person name="Bhutkar A."/>
            <person name="Blanco E."/>
            <person name="Bosak S.A."/>
            <person name="Bradley R.K."/>
            <person name="Brand A.D."/>
            <person name="Brent M.R."/>
            <person name="Brooks A.N."/>
            <person name="Brown R.H."/>
            <person name="Butlin R.K."/>
            <person name="Caggese C."/>
            <person name="Calvi B.R."/>
            <person name="Bernardo de Carvalho A."/>
            <person name="Caspi A."/>
            <person name="Castrezana S."/>
            <person name="Celniker S.E."/>
            <person name="Chang J.L."/>
            <person name="Chapple C."/>
            <person name="Chatterji S."/>
            <person name="Chinwalla A."/>
            <person name="Civetta A."/>
            <person name="Clifton S.W."/>
            <person name="Comeron J.M."/>
            <person name="Costello J.C."/>
            <person name="Coyne J.A."/>
            <person name="Daub J."/>
            <person name="David R.G."/>
            <person name="Delcher A.L."/>
            <person name="Delehaunty K."/>
            <person name="Do C.B."/>
            <person name="Ebling H."/>
            <person name="Edwards K."/>
            <person name="Eickbush T."/>
            <person name="Evans J.D."/>
            <person name="Filipski A."/>
            <person name="Findeiss S."/>
            <person name="Freyhult E."/>
            <person name="Fulton L."/>
            <person name="Fulton R."/>
            <person name="Garcia A.C."/>
            <person name="Gardiner A."/>
            <person name="Garfield D.A."/>
            <person name="Garvin B.E."/>
            <person name="Gibson G."/>
            <person name="Gilbert D."/>
            <person name="Gnerre S."/>
            <person name="Godfrey J."/>
            <person name="Good R."/>
            <person name="Gotea V."/>
            <person name="Gravely B."/>
            <person name="Greenberg A.J."/>
            <person name="Griffiths-Jones S."/>
            <person name="Gross S."/>
            <person name="Guigo R."/>
            <person name="Gustafson E.A."/>
            <person name="Haerty W."/>
            <person name="Hahn M.W."/>
            <person name="Halligan D.L."/>
            <person name="Halpern A.L."/>
            <person name="Halter G.M."/>
            <person name="Han M.V."/>
            <person name="Heger A."/>
            <person name="Hillier L."/>
            <person name="Hinrichs A.S."/>
            <person name="Holmes I."/>
            <person name="Hoskins R.A."/>
            <person name="Hubisz M.J."/>
            <person name="Hultmark D."/>
            <person name="Huntley M.A."/>
            <person name="Jaffe D.B."/>
            <person name="Jagadeeshan S."/>
            <person name="Jeck W.R."/>
            <person name="Johnson J."/>
            <person name="Jones C.D."/>
            <person name="Jordan W.C."/>
            <person name="Karpen G.H."/>
            <person name="Kataoka E."/>
            <person name="Keightley P.D."/>
            <person name="Kheradpour P."/>
            <person name="Kirkness E.F."/>
            <person name="Koerich L.B."/>
            <person name="Kristiansen K."/>
            <person name="Kudrna D."/>
            <person name="Kulathinal R.J."/>
            <person name="Kumar S."/>
            <person name="Kwok R."/>
            <person name="Lander E."/>
            <person name="Langley C.H."/>
            <person name="Lapoint R."/>
            <person name="Lazzaro B.P."/>
            <person name="Lee S.J."/>
            <person name="Levesque L."/>
            <person name="Li R."/>
            <person name="Lin C.F."/>
            <person name="Lin M.F."/>
            <person name="Lindblad-Toh K."/>
            <person name="Llopart A."/>
            <person name="Long M."/>
            <person name="Low L."/>
            <person name="Lozovsky E."/>
            <person name="Lu J."/>
            <person name="Luo M."/>
            <person name="Machado C.A."/>
            <person name="Makalowski W."/>
            <person name="Marzo M."/>
            <person name="Matsuda M."/>
            <person name="Matzkin L."/>
            <person name="McAllister B."/>
            <person name="McBride C.S."/>
            <person name="McKernan B."/>
            <person name="McKernan K."/>
            <person name="Mendez-Lago M."/>
            <person name="Minx P."/>
            <person name="Mollenhauer M.U."/>
            <person name="Montooth K."/>
            <person name="Mount S.M."/>
            <person name="Mu X."/>
            <person name="Myers E."/>
            <person name="Negre B."/>
            <person name="Newfeld S."/>
            <person name="Nielsen R."/>
            <person name="Noor M.A."/>
            <person name="O'Grady P."/>
            <person name="Pachter L."/>
            <person name="Papaceit M."/>
            <person name="Parisi M.J."/>
            <person name="Parisi M."/>
            <person name="Parts L."/>
            <person name="Pedersen J.S."/>
            <person name="Pesole G."/>
            <person name="Phillippy A.M."/>
            <person name="Ponting C.P."/>
            <person name="Pop M."/>
            <person name="Porcelli D."/>
            <person name="Powell J.R."/>
            <person name="Prohaska S."/>
            <person name="Pruitt K."/>
            <person name="Puig M."/>
            <person name="Quesneville H."/>
            <person name="Ram K.R."/>
            <person name="Rand D."/>
            <person name="Rasmussen M.D."/>
            <person name="Reed L.K."/>
            <person name="Reenan R."/>
            <person name="Reily A."/>
            <person name="Remington K.A."/>
            <person name="Rieger T.T."/>
            <person name="Ritchie M.G."/>
            <person name="Robin C."/>
            <person name="Rogers Y.H."/>
            <person name="Rohde C."/>
            <person name="Rozas J."/>
            <person name="Rubenfield M.J."/>
            <person name="Ruiz A."/>
            <person name="Russo S."/>
            <person name="Salzberg S.L."/>
            <person name="Sanchez-Gracia A."/>
            <person name="Saranga D.J."/>
            <person name="Sato H."/>
            <person name="Schaeffer S.W."/>
            <person name="Schatz M.C."/>
            <person name="Schlenke T."/>
            <person name="Schwartz R."/>
            <person name="Segarra C."/>
            <person name="Singh R.S."/>
            <person name="Sirot L."/>
            <person name="Sirota M."/>
            <person name="Sisneros N.B."/>
            <person name="Smith C.D."/>
            <person name="Smith T.F."/>
            <person name="Spieth J."/>
            <person name="Stage D.E."/>
            <person name="Stark A."/>
            <person name="Stephan W."/>
            <person name="Strausberg R.L."/>
            <person name="Strempel S."/>
            <person name="Sturgill D."/>
            <person name="Sutton G."/>
            <person name="Sutton G.G."/>
            <person name="Tao W."/>
            <person name="Teichmann S."/>
            <person name="Tobari Y.N."/>
            <person name="Tomimura Y."/>
            <person name="Tsolas J.M."/>
            <person name="Valente V.L."/>
            <person name="Venter E."/>
            <person name="Venter J.C."/>
            <person name="Vicario S."/>
            <person name="Vieira F.G."/>
            <person name="Vilella A.J."/>
            <person name="Villasante A."/>
            <person name="Walenz B."/>
            <person name="Wang J."/>
            <person name="Wasserman M."/>
            <person name="Watts T."/>
            <person name="Wilson D."/>
            <person name="Wilson R.K."/>
            <person name="Wing R.A."/>
            <person name="Wolfner M.F."/>
            <person name="Wong A."/>
            <person name="Wong G.K."/>
            <person name="Wu C.I."/>
            <person name="Wu G."/>
            <person name="Yamamoto D."/>
            <person name="Yang H.P."/>
            <person name="Yang S.P."/>
            <person name="Yorke J.A."/>
            <person name="Yoshida K."/>
            <person name="Zdobnov E."/>
            <person name="Zhang P."/>
            <person name="Zhang Y."/>
            <person name="Zimin A.V."/>
            <person name="Baldwin J."/>
            <person name="Abdouelleil A."/>
            <person name="Abdulkadir J."/>
            <person name="Abebe A."/>
            <person name="Abera B."/>
            <person name="Abreu J."/>
            <person name="Acer S.C."/>
            <person name="Aftuck L."/>
            <person name="Alexander A."/>
            <person name="An P."/>
            <person name="Anderson E."/>
            <person name="Anderson S."/>
            <person name="Arachi H."/>
            <person name="Azer M."/>
            <person name="Bachantsang P."/>
            <person name="Barry A."/>
            <person name="Bayul T."/>
            <person name="Berlin A."/>
            <person name="Bessette D."/>
            <person name="Bloom T."/>
            <person name="Blye J."/>
            <person name="Boguslavskiy L."/>
            <person name="Bonnet C."/>
            <person name="Boukhgalter B."/>
            <person name="Bourzgui I."/>
            <person name="Brown A."/>
            <person name="Cahill P."/>
            <person name="Channer S."/>
            <person name="Cheshatsang Y."/>
            <person name="Chuda L."/>
            <person name="Citroen M."/>
            <person name="Collymore A."/>
            <person name="Cooke P."/>
            <person name="Costello M."/>
            <person name="D'Aco K."/>
            <person name="Daza R."/>
            <person name="De Haan G."/>
            <person name="DeGray S."/>
            <person name="DeMaso C."/>
            <person name="Dhargay N."/>
            <person name="Dooley K."/>
            <person name="Dooley E."/>
            <person name="Doricent M."/>
            <person name="Dorje P."/>
            <person name="Dorjee K."/>
            <person name="Dupes A."/>
            <person name="Elong R."/>
            <person name="Falk J."/>
            <person name="Farina A."/>
            <person name="Faro S."/>
            <person name="Ferguson D."/>
            <person name="Fisher S."/>
            <person name="Foley C.D."/>
            <person name="Franke A."/>
            <person name="Friedrich D."/>
            <person name="Gadbois L."/>
            <person name="Gearin G."/>
            <person name="Gearin C.R."/>
            <person name="Giannoukos G."/>
            <person name="Goode T."/>
            <person name="Graham J."/>
            <person name="Grandbois E."/>
            <person name="Grewal S."/>
            <person name="Gyaltsen K."/>
            <person name="Hafez N."/>
            <person name="Hagos B."/>
            <person name="Hall J."/>
            <person name="Henson C."/>
            <person name="Hollinger A."/>
            <person name="Honan T."/>
            <person name="Huard M.D."/>
            <person name="Hughes L."/>
            <person name="Hurhula B."/>
            <person name="Husby M.E."/>
            <person name="Kamat A."/>
            <person name="Kanga B."/>
            <person name="Kashin S."/>
            <person name="Khazanovich D."/>
            <person name="Kisner P."/>
            <person name="Lance K."/>
            <person name="Lara M."/>
            <person name="Lee W."/>
            <person name="Lennon N."/>
            <person name="Letendre F."/>
            <person name="LeVine R."/>
            <person name="Lipovsky A."/>
            <person name="Liu X."/>
            <person name="Liu J."/>
            <person name="Liu S."/>
            <person name="Lokyitsang T."/>
            <person name="Lokyitsang Y."/>
            <person name="Lubonja R."/>
            <person name="Lui A."/>
            <person name="MacDonald P."/>
            <person name="Magnisalis V."/>
            <person name="Maru K."/>
            <person name="Matthews C."/>
            <person name="McCusker W."/>
            <person name="McDonough S."/>
            <person name="Mehta T."/>
            <person name="Meldrim J."/>
            <person name="Meneus L."/>
            <person name="Mihai O."/>
            <person name="Mihalev A."/>
            <person name="Mihova T."/>
            <person name="Mittelman R."/>
            <person name="Mlenga V."/>
            <person name="Montmayeur A."/>
            <person name="Mulrain L."/>
            <person name="Navidi A."/>
            <person name="Naylor J."/>
            <person name="Negash T."/>
            <person name="Nguyen T."/>
            <person name="Nguyen N."/>
            <person name="Nicol R."/>
            <person name="Norbu C."/>
            <person name="Norbu N."/>
            <person name="Novod N."/>
            <person name="O'Neill B."/>
            <person name="Osman S."/>
            <person name="Markiewicz E."/>
            <person name="Oyono O.L."/>
            <person name="Patti C."/>
            <person name="Phunkhang P."/>
            <person name="Pierre F."/>
            <person name="Priest M."/>
            <person name="Raghuraman S."/>
            <person name="Rege F."/>
            <person name="Reyes R."/>
            <person name="Rise C."/>
            <person name="Rogov P."/>
            <person name="Ross K."/>
            <person name="Ryan E."/>
            <person name="Settipalli S."/>
            <person name="Shea T."/>
            <person name="Sherpa N."/>
            <person name="Shi L."/>
            <person name="Shih D."/>
            <person name="Sparrow T."/>
            <person name="Spaulding J."/>
            <person name="Stalker J."/>
            <person name="Stange-Thomann N."/>
            <person name="Stavropoulos S."/>
            <person name="Stone C."/>
            <person name="Strader C."/>
            <person name="Tesfaye S."/>
            <person name="Thomson T."/>
            <person name="Thoulutsang Y."/>
            <person name="Thoulutsang D."/>
            <person name="Topham K."/>
            <person name="Topping I."/>
            <person name="Tsamla T."/>
            <person name="Vassiliev H."/>
            <person name="Vo A."/>
            <person name="Wangchuk T."/>
            <person name="Wangdi T."/>
            <person name="Weiand M."/>
            <person name="Wilkinson J."/>
            <person name="Wilson A."/>
            <person name="Yadav S."/>
            <person name="Young G."/>
            <person name="Yu Q."/>
            <person name="Zembek L."/>
            <person name="Zhong D."/>
            <person name="Zimmer A."/>
            <person name="Zwirko Z."/>
            <person name="Jaffe D.B."/>
            <person name="Alvarez P."/>
            <person name="Brockman W."/>
            <person name="Butler J."/>
            <person name="Chin C."/>
            <person name="Gnerre S."/>
            <person name="Grabherr M."/>
            <person name="Kleber M."/>
            <person name="Mauceli E."/>
            <person name="MacCallum I."/>
        </authorList>
    </citation>
    <scope>NUCLEOTIDE SEQUENCE [LARGE SCALE GENOMIC DNA]</scope>
    <source>
        <strain evidence="2">Tucson 15287-2541.00</strain>
    </source>
</reference>
<sequence length="505" mass="55210">MSINSDESINNLIDIENCDDMSETYKPEAFEPELNDSSTSTLREVCCGISNADQSKNNSRLMAAKYGARETNSADFYGQQMTMQMGPEMEMGMNPGMNKYSCDMPRVSYLDQSTSADHFHQSQMQTQSLTNVDNYEYMPQEAQMSAADGYLQSQPNNYYIESSADVNPGTPCSTPCSCNCPSRDYNDYDLGARQMQEDSAAAVQSDDFGMHETTAIHQCQVAQRMPREASFLEYRICGQNTEQTTCPINAAGMPSCINNCGYPSDPCAPSSRPFPFTECCTSSCQQMPYYSYFPSNCVHGENFIQNLRSTQPACFLNYQTGPSSPPGMGMNMNYGPSCGPSYPPSCDPYSAAYYSNYSPSYGPPKNTIYGADDKLQAQTVYSTDFNPFSRPGNNLNHFPSYQASGSWGSFNDSNNCGTYPADFGSFNSGGIYMPPMCYNAQPCSSDGSCMLPPAGCVYDTPCPANYMSLPTTYCCPPSPATCHGAAPFPAPNTASYEMPSGCNQL</sequence>
<dbReference type="AlphaFoldDB" id="B4K345"/>
<evidence type="ECO:0000313" key="1">
    <source>
        <dbReference type="EMBL" id="EDW04523.1"/>
    </source>
</evidence>
<accession>B4K345</accession>
<dbReference type="EMBL" id="CH920837">
    <property type="protein sequence ID" value="EDW04523.1"/>
    <property type="molecule type" value="Genomic_DNA"/>
</dbReference>
<protein>
    <submittedName>
        <fullName evidence="1">GH23183</fullName>
    </submittedName>
</protein>
<dbReference type="STRING" id="7222.B4K345"/>
<gene>
    <name evidence="1" type="primary">Dgri\GH23183</name>
    <name evidence="1" type="ORF">Dgri_GH23183</name>
</gene>
<evidence type="ECO:0000313" key="2">
    <source>
        <dbReference type="Proteomes" id="UP000001070"/>
    </source>
</evidence>
<dbReference type="HOGENOM" id="CLU_673131_0_0_1"/>
<proteinExistence type="predicted"/>
<dbReference type="Proteomes" id="UP000001070">
    <property type="component" value="Unassembled WGS sequence"/>
</dbReference>